<evidence type="ECO:0000256" key="2">
    <source>
        <dbReference type="ARBA" id="ARBA00022679"/>
    </source>
</evidence>
<evidence type="ECO:0000313" key="5">
    <source>
        <dbReference type="EMBL" id="RDX81357.1"/>
    </source>
</evidence>
<dbReference type="AlphaFoldDB" id="A0A371FSN6"/>
<dbReference type="GO" id="GO:0080044">
    <property type="term" value="F:quercetin 7-O-glucosyltransferase activity"/>
    <property type="evidence" value="ECO:0007669"/>
    <property type="project" value="TreeGrafter"/>
</dbReference>
<evidence type="ECO:0000256" key="3">
    <source>
        <dbReference type="RuleBase" id="RU003718"/>
    </source>
</evidence>
<accession>A0A371FSN6</accession>
<gene>
    <name evidence="5" type="primary">UGT709C2</name>
    <name evidence="5" type="ORF">CR513_37967</name>
</gene>
<comment type="caution">
    <text evidence="5">The sequence shown here is derived from an EMBL/GenBank/DDBJ whole genome shotgun (WGS) entry which is preliminary data.</text>
</comment>
<dbReference type="InterPro" id="IPR002213">
    <property type="entry name" value="UDP_glucos_trans"/>
</dbReference>
<dbReference type="PANTHER" id="PTHR11926">
    <property type="entry name" value="GLUCOSYL/GLUCURONOSYL TRANSFERASES"/>
    <property type="match status" value="1"/>
</dbReference>
<proteinExistence type="inferred from homology"/>
<dbReference type="Pfam" id="PF00201">
    <property type="entry name" value="UDPGT"/>
    <property type="match status" value="1"/>
</dbReference>
<evidence type="ECO:0000256" key="4">
    <source>
        <dbReference type="RuleBase" id="RU362057"/>
    </source>
</evidence>
<evidence type="ECO:0000256" key="1">
    <source>
        <dbReference type="ARBA" id="ARBA00009995"/>
    </source>
</evidence>
<dbReference type="InterPro" id="IPR035595">
    <property type="entry name" value="UDP_glycos_trans_CS"/>
</dbReference>
<dbReference type="GO" id="GO:0080043">
    <property type="term" value="F:quercetin 3-O-glucosyltransferase activity"/>
    <property type="evidence" value="ECO:0007669"/>
    <property type="project" value="TreeGrafter"/>
</dbReference>
<dbReference type="EMBL" id="QJKJ01007952">
    <property type="protein sequence ID" value="RDX81357.1"/>
    <property type="molecule type" value="Genomic_DNA"/>
</dbReference>
<dbReference type="PROSITE" id="PS00375">
    <property type="entry name" value="UDPGT"/>
    <property type="match status" value="1"/>
</dbReference>
<dbReference type="PANTHER" id="PTHR11926:SF1392">
    <property type="entry name" value="GLYCOSYLTRANSFERASE"/>
    <property type="match status" value="1"/>
</dbReference>
<dbReference type="FunFam" id="3.40.50.2000:FF:000040">
    <property type="entry name" value="UDP-glycosyltransferase 76C1"/>
    <property type="match status" value="1"/>
</dbReference>
<keyword evidence="3" id="KW-0328">Glycosyltransferase</keyword>
<dbReference type="Gene3D" id="3.40.50.2000">
    <property type="entry name" value="Glycogen Phosphorylase B"/>
    <property type="match status" value="2"/>
</dbReference>
<comment type="similarity">
    <text evidence="1 3">Belongs to the UDP-glycosyltransferase family.</text>
</comment>
<dbReference type="SUPFAM" id="SSF53756">
    <property type="entry name" value="UDP-Glycosyltransferase/glycogen phosphorylase"/>
    <property type="match status" value="1"/>
</dbReference>
<organism evidence="5 6">
    <name type="scientific">Mucuna pruriens</name>
    <name type="common">Velvet bean</name>
    <name type="synonym">Dolichos pruriens</name>
    <dbReference type="NCBI Taxonomy" id="157652"/>
    <lineage>
        <taxon>Eukaryota</taxon>
        <taxon>Viridiplantae</taxon>
        <taxon>Streptophyta</taxon>
        <taxon>Embryophyta</taxon>
        <taxon>Tracheophyta</taxon>
        <taxon>Spermatophyta</taxon>
        <taxon>Magnoliopsida</taxon>
        <taxon>eudicotyledons</taxon>
        <taxon>Gunneridae</taxon>
        <taxon>Pentapetalae</taxon>
        <taxon>rosids</taxon>
        <taxon>fabids</taxon>
        <taxon>Fabales</taxon>
        <taxon>Fabaceae</taxon>
        <taxon>Papilionoideae</taxon>
        <taxon>50 kb inversion clade</taxon>
        <taxon>NPAAA clade</taxon>
        <taxon>indigoferoid/millettioid clade</taxon>
        <taxon>Phaseoleae</taxon>
        <taxon>Mucuna</taxon>
    </lineage>
</organism>
<reference evidence="5" key="1">
    <citation type="submission" date="2018-05" db="EMBL/GenBank/DDBJ databases">
        <title>Draft genome of Mucuna pruriens seed.</title>
        <authorList>
            <person name="Nnadi N.E."/>
            <person name="Vos R."/>
            <person name="Hasami M.H."/>
            <person name="Devisetty U.K."/>
            <person name="Aguiy J.C."/>
        </authorList>
    </citation>
    <scope>NUCLEOTIDE SEQUENCE [LARGE SCALE GENOMIC DNA]</scope>
    <source>
        <strain evidence="5">JCA_2017</strain>
    </source>
</reference>
<keyword evidence="2 3" id="KW-0808">Transferase</keyword>
<feature type="non-terminal residue" evidence="5">
    <location>
        <position position="1"/>
    </location>
</feature>
<sequence>MVEFRYYVRTEQHRRRSMVEAVGAHALIFPCPIPAHVGSMLKLAELLALRRLHVTFLNTDYIHNRLTRFGDIQALSACYPTLHFKTVSDCYDEGHHPGFGDRIGDIIVSITLHAKPFLRDILVCTSPGIPKVSCVIQDGIFGSLAADVAAELGIRIPAIHFRTISACCFWAYFCVPKLLDCKELPIRGIRSGDEDMDRIISNMPGMENLLRCRDLPSFCRPGPEGNFLDWAVLRTQQSLEADAVMLNTTEELEGPVLAQMRHHFPRLYTLGPLHHHLNIRKAESNKANDIPKFRNSLFEVEGSCMAWLDAQPQGSVLYVSFGSSTIVKRDELIEIWHGLVNSKKRFLWVMRPDIVAAKDRDDRIPAELEEGTRERGFIVGWAPQDEVLAHKAVGGFLTHSGWNSTLDSVVAGVPMICRPYFADQQINSRFVSEVWKLGLDMKDVCDRRVVEEMVNDLMVHRREEFLRSAQTMAVSVHKSVSPGGSSYSSLDDLFQYIKLAGQEND</sequence>
<dbReference type="OrthoDB" id="5835829at2759"/>
<dbReference type="CDD" id="cd03784">
    <property type="entry name" value="GT1_Gtf-like"/>
    <property type="match status" value="1"/>
</dbReference>
<dbReference type="EC" id="2.4.1.-" evidence="4"/>
<evidence type="ECO:0000313" key="6">
    <source>
        <dbReference type="Proteomes" id="UP000257109"/>
    </source>
</evidence>
<keyword evidence="6" id="KW-1185">Reference proteome</keyword>
<name>A0A371FSN6_MUCPR</name>
<protein>
    <recommendedName>
        <fullName evidence="4">Glycosyltransferase</fullName>
        <ecNumber evidence="4">2.4.1.-</ecNumber>
    </recommendedName>
</protein>
<dbReference type="Proteomes" id="UP000257109">
    <property type="component" value="Unassembled WGS sequence"/>
</dbReference>